<name>A0ABU8MS33_9PSEU</name>
<feature type="transmembrane region" description="Helical" evidence="1">
    <location>
        <begin position="31"/>
        <end position="49"/>
    </location>
</feature>
<dbReference type="EMBL" id="JBBEGN010000011">
    <property type="protein sequence ID" value="MEJ2870110.1"/>
    <property type="molecule type" value="Genomic_DNA"/>
</dbReference>
<keyword evidence="1" id="KW-1133">Transmembrane helix</keyword>
<sequence>MKIVVWILVGIGTLVLLGGVVLPLVHWLLGALGWLIAGALVIGGGLWLAKRAQSRGEVAPPQDAQRLP</sequence>
<protein>
    <recommendedName>
        <fullName evidence="4">DUF4175 domain-containing protein</fullName>
    </recommendedName>
</protein>
<evidence type="ECO:0000313" key="3">
    <source>
        <dbReference type="Proteomes" id="UP001385809"/>
    </source>
</evidence>
<feature type="transmembrane region" description="Helical" evidence="1">
    <location>
        <begin position="5"/>
        <end position="25"/>
    </location>
</feature>
<comment type="caution">
    <text evidence="2">The sequence shown here is derived from an EMBL/GenBank/DDBJ whole genome shotgun (WGS) entry which is preliminary data.</text>
</comment>
<evidence type="ECO:0008006" key="4">
    <source>
        <dbReference type="Google" id="ProtNLM"/>
    </source>
</evidence>
<reference evidence="2 3" key="1">
    <citation type="submission" date="2024-03" db="EMBL/GenBank/DDBJ databases">
        <title>Actinomycetospora sp. OC33-EN08, a novel actinomycete isolated from wild orchid (Aerides multiflora).</title>
        <authorList>
            <person name="Suriyachadkun C."/>
        </authorList>
    </citation>
    <scope>NUCLEOTIDE SEQUENCE [LARGE SCALE GENOMIC DNA]</scope>
    <source>
        <strain evidence="2 3">OC33-EN08</strain>
    </source>
</reference>
<evidence type="ECO:0000256" key="1">
    <source>
        <dbReference type="SAM" id="Phobius"/>
    </source>
</evidence>
<gene>
    <name evidence="2" type="ORF">WCD74_20240</name>
</gene>
<evidence type="ECO:0000313" key="2">
    <source>
        <dbReference type="EMBL" id="MEJ2870110.1"/>
    </source>
</evidence>
<dbReference type="Proteomes" id="UP001385809">
    <property type="component" value="Unassembled WGS sequence"/>
</dbReference>
<proteinExistence type="predicted"/>
<keyword evidence="1" id="KW-0472">Membrane</keyword>
<keyword evidence="1" id="KW-0812">Transmembrane</keyword>
<dbReference type="RefSeq" id="WP_337696682.1">
    <property type="nucleotide sequence ID" value="NZ_JBBEGN010000011.1"/>
</dbReference>
<accession>A0ABU8MS33</accession>
<keyword evidence="3" id="KW-1185">Reference proteome</keyword>
<organism evidence="2 3">
    <name type="scientific">Actinomycetospora aurantiaca</name>
    <dbReference type="NCBI Taxonomy" id="3129233"/>
    <lineage>
        <taxon>Bacteria</taxon>
        <taxon>Bacillati</taxon>
        <taxon>Actinomycetota</taxon>
        <taxon>Actinomycetes</taxon>
        <taxon>Pseudonocardiales</taxon>
        <taxon>Pseudonocardiaceae</taxon>
        <taxon>Actinomycetospora</taxon>
    </lineage>
</organism>